<dbReference type="Pfam" id="PF00561">
    <property type="entry name" value="Abhydrolase_1"/>
    <property type="match status" value="1"/>
</dbReference>
<dbReference type="EMBL" id="JASBNA010000018">
    <property type="protein sequence ID" value="KAK7685898.1"/>
    <property type="molecule type" value="Genomic_DNA"/>
</dbReference>
<comment type="similarity">
    <text evidence="2">Belongs to the AB hydrolase superfamily. Epoxide hydrolase family.</text>
</comment>
<gene>
    <name evidence="4" type="ORF">QCA50_010705</name>
</gene>
<dbReference type="AlphaFoldDB" id="A0AAW0FWN6"/>
<proteinExistence type="inferred from homology"/>
<name>A0AAW0FWN6_9APHY</name>
<dbReference type="InterPro" id="IPR000639">
    <property type="entry name" value="Epox_hydrolase-like"/>
</dbReference>
<keyword evidence="1" id="KW-0378">Hydrolase</keyword>
<sequence>MNTPSYNLPEGITSKSILIRDLNVHYLESGHLSHPLLLLLHGFPELSYSWRKLLLPLAALGYHVVAPDQRGYGRTVSQSDPSHRIQFDDDLSPFRILNLAHDIVALVFALGHTSTVAVVGHDFGSMVASTLALVRPDMFPKVVLMSSPYRGPPPLPFDIVNNPPDSQKHDPLLALDRALMSFNPPRKHYTRYFSTPEANDDMSNPPQGIHNFLRAYFHIKSADWADNAPRPLTGLPELASLPPYYVMPAEKTMPEAVAPFAPSTTEIGEATWLPDDELEIYSSEFGRTGFQGGLNWYRSAADPRLIGEFSIFHGRKVEVPAMFLAGKKDWGTYQFPGATTRMREACPRMEDEDFVLLDGAGHWAQQERPEEVMVHLERFLSRSD</sequence>
<protein>
    <recommendedName>
        <fullName evidence="3">AB hydrolase-1 domain-containing protein</fullName>
    </recommendedName>
</protein>
<evidence type="ECO:0000256" key="2">
    <source>
        <dbReference type="ARBA" id="ARBA00038334"/>
    </source>
</evidence>
<dbReference type="PANTHER" id="PTHR43329">
    <property type="entry name" value="EPOXIDE HYDROLASE"/>
    <property type="match status" value="1"/>
</dbReference>
<evidence type="ECO:0000259" key="3">
    <source>
        <dbReference type="Pfam" id="PF00561"/>
    </source>
</evidence>
<accession>A0AAW0FWN6</accession>
<evidence type="ECO:0000256" key="1">
    <source>
        <dbReference type="ARBA" id="ARBA00022801"/>
    </source>
</evidence>
<organism evidence="4 5">
    <name type="scientific">Cerrena zonata</name>
    <dbReference type="NCBI Taxonomy" id="2478898"/>
    <lineage>
        <taxon>Eukaryota</taxon>
        <taxon>Fungi</taxon>
        <taxon>Dikarya</taxon>
        <taxon>Basidiomycota</taxon>
        <taxon>Agaricomycotina</taxon>
        <taxon>Agaricomycetes</taxon>
        <taxon>Polyporales</taxon>
        <taxon>Cerrenaceae</taxon>
        <taxon>Cerrena</taxon>
    </lineage>
</organism>
<reference evidence="4 5" key="1">
    <citation type="submission" date="2022-09" db="EMBL/GenBank/DDBJ databases">
        <authorList>
            <person name="Palmer J.M."/>
        </authorList>
    </citation>
    <scope>NUCLEOTIDE SEQUENCE [LARGE SCALE GENOMIC DNA]</scope>
    <source>
        <strain evidence="4 5">DSM 7382</strain>
    </source>
</reference>
<dbReference type="Proteomes" id="UP001385951">
    <property type="component" value="Unassembled WGS sequence"/>
</dbReference>
<keyword evidence="5" id="KW-1185">Reference proteome</keyword>
<dbReference type="InterPro" id="IPR029058">
    <property type="entry name" value="AB_hydrolase_fold"/>
</dbReference>
<comment type="caution">
    <text evidence="4">The sequence shown here is derived from an EMBL/GenBank/DDBJ whole genome shotgun (WGS) entry which is preliminary data.</text>
</comment>
<feature type="domain" description="AB hydrolase-1" evidence="3">
    <location>
        <begin position="35"/>
        <end position="369"/>
    </location>
</feature>
<dbReference type="GO" id="GO:0016787">
    <property type="term" value="F:hydrolase activity"/>
    <property type="evidence" value="ECO:0007669"/>
    <property type="project" value="UniProtKB-KW"/>
</dbReference>
<evidence type="ECO:0000313" key="4">
    <source>
        <dbReference type="EMBL" id="KAK7685898.1"/>
    </source>
</evidence>
<dbReference type="InterPro" id="IPR000073">
    <property type="entry name" value="AB_hydrolase_1"/>
</dbReference>
<evidence type="ECO:0000313" key="5">
    <source>
        <dbReference type="Proteomes" id="UP001385951"/>
    </source>
</evidence>
<dbReference type="Gene3D" id="3.40.50.1820">
    <property type="entry name" value="alpha/beta hydrolase"/>
    <property type="match status" value="1"/>
</dbReference>
<dbReference type="SUPFAM" id="SSF53474">
    <property type="entry name" value="alpha/beta-Hydrolases"/>
    <property type="match status" value="1"/>
</dbReference>
<dbReference type="PRINTS" id="PR00412">
    <property type="entry name" value="EPOXHYDRLASE"/>
</dbReference>